<gene>
    <name evidence="2" type="ORF">P691DRAFT_351245</name>
</gene>
<evidence type="ECO:0000313" key="2">
    <source>
        <dbReference type="EMBL" id="KAF9444283.1"/>
    </source>
</evidence>
<dbReference type="EMBL" id="MU151388">
    <property type="protein sequence ID" value="KAF9444283.1"/>
    <property type="molecule type" value="Genomic_DNA"/>
</dbReference>
<feature type="region of interest" description="Disordered" evidence="1">
    <location>
        <begin position="78"/>
        <end position="107"/>
    </location>
</feature>
<accession>A0A9P5X4E5</accession>
<dbReference type="AlphaFoldDB" id="A0A9P5X4E5"/>
<dbReference type="Proteomes" id="UP000807342">
    <property type="component" value="Unassembled WGS sequence"/>
</dbReference>
<reference evidence="2" key="1">
    <citation type="submission" date="2020-11" db="EMBL/GenBank/DDBJ databases">
        <authorList>
            <consortium name="DOE Joint Genome Institute"/>
            <person name="Ahrendt S."/>
            <person name="Riley R."/>
            <person name="Andreopoulos W."/>
            <person name="Labutti K."/>
            <person name="Pangilinan J."/>
            <person name="Ruiz-Duenas F.J."/>
            <person name="Barrasa J.M."/>
            <person name="Sanchez-Garcia M."/>
            <person name="Camarero S."/>
            <person name="Miyauchi S."/>
            <person name="Serrano A."/>
            <person name="Linde D."/>
            <person name="Babiker R."/>
            <person name="Drula E."/>
            <person name="Ayuso-Fernandez I."/>
            <person name="Pacheco R."/>
            <person name="Padilla G."/>
            <person name="Ferreira P."/>
            <person name="Barriuso J."/>
            <person name="Kellner H."/>
            <person name="Castanera R."/>
            <person name="Alfaro M."/>
            <person name="Ramirez L."/>
            <person name="Pisabarro A.G."/>
            <person name="Kuo A."/>
            <person name="Tritt A."/>
            <person name="Lipzen A."/>
            <person name="He G."/>
            <person name="Yan M."/>
            <person name="Ng V."/>
            <person name="Cullen D."/>
            <person name="Martin F."/>
            <person name="Rosso M.-N."/>
            <person name="Henrissat B."/>
            <person name="Hibbett D."/>
            <person name="Martinez A.T."/>
            <person name="Grigoriev I.V."/>
        </authorList>
    </citation>
    <scope>NUCLEOTIDE SEQUENCE</scope>
    <source>
        <strain evidence="2">MF-IS2</strain>
    </source>
</reference>
<comment type="caution">
    <text evidence="2">The sequence shown here is derived from an EMBL/GenBank/DDBJ whole genome shotgun (WGS) entry which is preliminary data.</text>
</comment>
<sequence length="279" mass="30404">MERYSYELPGVPPHLDLRTGYQELPSRVGEWVACLVRWSLRNILVPQGPALGTNPSRSFRLHHALSDGVRRVSRYVGVRGHGSPARDPRPSRGVQVAEPSPSIIQSHPSDEVPIKLARPSCDLTERLERECELISFGSWIMAPKRKPLLGQICTVGQGSSHIGMWGSEGGCGSVLDVIDNSGVPVEDGQVLFPGGAAGLMNVEAKTGNRLKSVWSEDSITELTDVEESTRGEEIGRIESKTSAEASVPAEQRSIAAAPLRVRVAPQDYLRVPGRSFRRT</sequence>
<name>A0A9P5X4E5_9AGAR</name>
<organism evidence="2 3">
    <name type="scientific">Macrolepiota fuliginosa MF-IS2</name>
    <dbReference type="NCBI Taxonomy" id="1400762"/>
    <lineage>
        <taxon>Eukaryota</taxon>
        <taxon>Fungi</taxon>
        <taxon>Dikarya</taxon>
        <taxon>Basidiomycota</taxon>
        <taxon>Agaricomycotina</taxon>
        <taxon>Agaricomycetes</taxon>
        <taxon>Agaricomycetidae</taxon>
        <taxon>Agaricales</taxon>
        <taxon>Agaricineae</taxon>
        <taxon>Agaricaceae</taxon>
        <taxon>Macrolepiota</taxon>
    </lineage>
</organism>
<evidence type="ECO:0000256" key="1">
    <source>
        <dbReference type="SAM" id="MobiDB-lite"/>
    </source>
</evidence>
<keyword evidence="3" id="KW-1185">Reference proteome</keyword>
<protein>
    <submittedName>
        <fullName evidence="2">Uncharacterized protein</fullName>
    </submittedName>
</protein>
<evidence type="ECO:0000313" key="3">
    <source>
        <dbReference type="Proteomes" id="UP000807342"/>
    </source>
</evidence>
<proteinExistence type="predicted"/>